<dbReference type="GO" id="GO:0005737">
    <property type="term" value="C:cytoplasm"/>
    <property type="evidence" value="ECO:0007669"/>
    <property type="project" value="TreeGrafter"/>
</dbReference>
<dbReference type="NCBIfam" id="TIGR01856">
    <property type="entry name" value="hisJ_fam"/>
    <property type="match status" value="1"/>
</dbReference>
<evidence type="ECO:0000256" key="7">
    <source>
        <dbReference type="ARBA" id="ARBA00049158"/>
    </source>
</evidence>
<gene>
    <name evidence="10" type="ORF">E3U55_07730</name>
</gene>
<sequence length="261" mass="30660">MHDYHMHSTFSADCKAPMEKMAEAAVKQGLQSICFTDHIDYDYPDTSIVFDVDLNKYEEAYQKARRQYEGKLDIRKGIELGIQPHLVKQYKDLVKANSFDFIILSMHTTDKKDLHSGRLFEGCTLDEAYEKYYSELLDCVKRFDQFSILGHIDLVTRYKYEDGVHHFHEVMEEIFKTIIPRGQGIEINTSGYKYYMNRLLPSKDILQLYYDMGGEIITVGSDAHRPERVGDRIDEAYELLREIGFKYVSTFKNREVEFHKL</sequence>
<evidence type="ECO:0000256" key="4">
    <source>
        <dbReference type="ARBA" id="ARBA00022605"/>
    </source>
</evidence>
<dbReference type="PANTHER" id="PTHR21039">
    <property type="entry name" value="HISTIDINOL PHOSPHATASE-RELATED"/>
    <property type="match status" value="1"/>
</dbReference>
<dbReference type="GO" id="GO:0000105">
    <property type="term" value="P:L-histidine biosynthetic process"/>
    <property type="evidence" value="ECO:0007669"/>
    <property type="project" value="UniProtKB-UniRule"/>
</dbReference>
<dbReference type="InterPro" id="IPR003141">
    <property type="entry name" value="Pol/His_phosphatase_N"/>
</dbReference>
<proteinExistence type="inferred from homology"/>
<evidence type="ECO:0000256" key="6">
    <source>
        <dbReference type="ARBA" id="ARBA00023102"/>
    </source>
</evidence>
<comment type="caution">
    <text evidence="10">The sequence shown here is derived from an EMBL/GenBank/DDBJ whole genome shotgun (WGS) entry which is preliminary data.</text>
</comment>
<dbReference type="UniPathway" id="UPA00031">
    <property type="reaction ID" value="UER00013"/>
</dbReference>
<dbReference type="InterPro" id="IPR004013">
    <property type="entry name" value="PHP_dom"/>
</dbReference>
<evidence type="ECO:0000313" key="11">
    <source>
        <dbReference type="Proteomes" id="UP000297975"/>
    </source>
</evidence>
<evidence type="ECO:0000256" key="8">
    <source>
        <dbReference type="RuleBase" id="RU366003"/>
    </source>
</evidence>
<accession>A0A4Y8IKP9</accession>
<dbReference type="EC" id="3.1.3.15" evidence="3 8"/>
<keyword evidence="4 8" id="KW-0028">Amino-acid biosynthesis</keyword>
<dbReference type="GO" id="GO:0004401">
    <property type="term" value="F:histidinol-phosphatase activity"/>
    <property type="evidence" value="ECO:0007669"/>
    <property type="project" value="UniProtKB-UniRule"/>
</dbReference>
<dbReference type="PANTHER" id="PTHR21039:SF0">
    <property type="entry name" value="HISTIDINOL-PHOSPHATASE"/>
    <property type="match status" value="1"/>
</dbReference>
<comment type="similarity">
    <text evidence="2 8">Belongs to the PHP hydrolase family. HisK subfamily.</text>
</comment>
<evidence type="ECO:0000313" key="10">
    <source>
        <dbReference type="EMBL" id="TFB21716.1"/>
    </source>
</evidence>
<dbReference type="RefSeq" id="WP_134339860.1">
    <property type="nucleotide sequence ID" value="NZ_SOPW01000007.1"/>
</dbReference>
<dbReference type="AlphaFoldDB" id="A0A4Y8IKP9"/>
<evidence type="ECO:0000256" key="1">
    <source>
        <dbReference type="ARBA" id="ARBA00004970"/>
    </source>
</evidence>
<dbReference type="Gene3D" id="3.20.20.140">
    <property type="entry name" value="Metal-dependent hydrolases"/>
    <property type="match status" value="1"/>
</dbReference>
<evidence type="ECO:0000256" key="5">
    <source>
        <dbReference type="ARBA" id="ARBA00022801"/>
    </source>
</evidence>
<comment type="catalytic activity">
    <reaction evidence="7 8">
        <text>L-histidinol phosphate + H2O = L-histidinol + phosphate</text>
        <dbReference type="Rhea" id="RHEA:14465"/>
        <dbReference type="ChEBI" id="CHEBI:15377"/>
        <dbReference type="ChEBI" id="CHEBI:43474"/>
        <dbReference type="ChEBI" id="CHEBI:57699"/>
        <dbReference type="ChEBI" id="CHEBI:57980"/>
        <dbReference type="EC" id="3.1.3.15"/>
    </reaction>
</comment>
<dbReference type="SUPFAM" id="SSF89550">
    <property type="entry name" value="PHP domain-like"/>
    <property type="match status" value="1"/>
</dbReference>
<feature type="domain" description="Polymerase/histidinol phosphatase N-terminal" evidence="9">
    <location>
        <begin position="2"/>
        <end position="84"/>
    </location>
</feature>
<evidence type="ECO:0000256" key="2">
    <source>
        <dbReference type="ARBA" id="ARBA00009152"/>
    </source>
</evidence>
<dbReference type="Pfam" id="PF02811">
    <property type="entry name" value="PHP"/>
    <property type="match status" value="1"/>
</dbReference>
<evidence type="ECO:0000256" key="3">
    <source>
        <dbReference type="ARBA" id="ARBA00013085"/>
    </source>
</evidence>
<comment type="pathway">
    <text evidence="1 8">Amino-acid biosynthesis; L-histidine biosynthesis; L-histidine from 5-phospho-alpha-D-ribose 1-diphosphate: step 8/9.</text>
</comment>
<reference evidence="10 11" key="1">
    <citation type="submission" date="2019-03" db="EMBL/GenBank/DDBJ databases">
        <authorList>
            <person name="He R.-H."/>
        </authorList>
    </citation>
    <scope>NUCLEOTIDE SEQUENCE [LARGE SCALE GENOMIC DNA]</scope>
    <source>
        <strain evidence="11">SH 714</strain>
    </source>
</reference>
<dbReference type="InterPro" id="IPR010140">
    <property type="entry name" value="Histidinol_P_phosphatase_HisJ"/>
</dbReference>
<dbReference type="EMBL" id="SOPW01000007">
    <property type="protein sequence ID" value="TFB21716.1"/>
    <property type="molecule type" value="Genomic_DNA"/>
</dbReference>
<name>A0A4Y8IKP9_9BACI</name>
<evidence type="ECO:0000259" key="9">
    <source>
        <dbReference type="SMART" id="SM00481"/>
    </source>
</evidence>
<protein>
    <recommendedName>
        <fullName evidence="3 8">Histidinol-phosphatase</fullName>
        <shortName evidence="8">HolPase</shortName>
        <ecNumber evidence="3 8">3.1.3.15</ecNumber>
    </recommendedName>
</protein>
<dbReference type="OrthoDB" id="9775255at2"/>
<dbReference type="InterPro" id="IPR016195">
    <property type="entry name" value="Pol/histidinol_Pase-like"/>
</dbReference>
<dbReference type="SMART" id="SM00481">
    <property type="entry name" value="POLIIIAc"/>
    <property type="match status" value="1"/>
</dbReference>
<dbReference type="Proteomes" id="UP000297975">
    <property type="component" value="Unassembled WGS sequence"/>
</dbReference>
<keyword evidence="11" id="KW-1185">Reference proteome</keyword>
<keyword evidence="5 8" id="KW-0378">Hydrolase</keyword>
<organism evidence="10 11">
    <name type="scientific">Filobacillus milosensis</name>
    <dbReference type="NCBI Taxonomy" id="94137"/>
    <lineage>
        <taxon>Bacteria</taxon>
        <taxon>Bacillati</taxon>
        <taxon>Bacillota</taxon>
        <taxon>Bacilli</taxon>
        <taxon>Bacillales</taxon>
        <taxon>Bacillaceae</taxon>
        <taxon>Filobacillus</taxon>
    </lineage>
</organism>
<keyword evidence="6 8" id="KW-0368">Histidine biosynthesis</keyword>